<evidence type="ECO:0000256" key="8">
    <source>
        <dbReference type="ARBA" id="ARBA00023156"/>
    </source>
</evidence>
<keyword evidence="7" id="KW-0744">Spermatogenesis</keyword>
<evidence type="ECO:0000256" key="11">
    <source>
        <dbReference type="RuleBase" id="RU003876"/>
    </source>
</evidence>
<dbReference type="EMBL" id="BC075016">
    <property type="protein sequence ID" value="AAH75016.1"/>
    <property type="molecule type" value="mRNA"/>
</dbReference>
<dbReference type="GO" id="GO:0006334">
    <property type="term" value="P:nucleosome assembly"/>
    <property type="evidence" value="ECO:0007669"/>
    <property type="project" value="InterPro"/>
</dbReference>
<comment type="subcellular location">
    <subcellularLocation>
        <location evidence="2">Cytoplasm</location>
    </subcellularLocation>
    <subcellularLocation>
        <location evidence="1">Nucleus</location>
    </subcellularLocation>
</comment>
<dbReference type="Gene3D" id="1.20.5.1500">
    <property type="match status" value="1"/>
</dbReference>
<dbReference type="GO" id="GO:0005634">
    <property type="term" value="C:nucleus"/>
    <property type="evidence" value="ECO:0007669"/>
    <property type="project" value="UniProtKB-SubCell"/>
</dbReference>
<evidence type="ECO:0000256" key="7">
    <source>
        <dbReference type="ARBA" id="ARBA00022871"/>
    </source>
</evidence>
<evidence type="ECO:0000256" key="10">
    <source>
        <dbReference type="ARBA" id="ARBA00037482"/>
    </source>
</evidence>
<keyword evidence="5" id="KW-0963">Cytoplasm</keyword>
<dbReference type="InterPro" id="IPR002164">
    <property type="entry name" value="NAP_family"/>
</dbReference>
<dbReference type="GO" id="GO:0007506">
    <property type="term" value="P:gonadal mesoderm development"/>
    <property type="evidence" value="ECO:0007669"/>
    <property type="project" value="UniProtKB-KW"/>
</dbReference>
<evidence type="ECO:0000256" key="9">
    <source>
        <dbReference type="ARBA" id="ARBA00023242"/>
    </source>
</evidence>
<organism evidence="12">
    <name type="scientific">Homo sapiens</name>
    <name type="common">Human</name>
    <dbReference type="NCBI Taxonomy" id="9606"/>
    <lineage>
        <taxon>Eukaryota</taxon>
        <taxon>Metazoa</taxon>
        <taxon>Chordata</taxon>
        <taxon>Craniata</taxon>
        <taxon>Vertebrata</taxon>
        <taxon>Euteleostomi</taxon>
        <taxon>Mammalia</taxon>
        <taxon>Eutheria</taxon>
        <taxon>Euarchontoglires</taxon>
        <taxon>Primates</taxon>
        <taxon>Haplorrhini</taxon>
        <taxon>Catarrhini</taxon>
        <taxon>Hominidae</taxon>
        <taxon>Homo</taxon>
    </lineage>
</organism>
<dbReference type="Gene3D" id="3.30.1120.90">
    <property type="entry name" value="Nucleosome assembly protein"/>
    <property type="match status" value="1"/>
</dbReference>
<evidence type="ECO:0000256" key="3">
    <source>
        <dbReference type="ARBA" id="ARBA00009947"/>
    </source>
</evidence>
<proteinExistence type="evidence at transcript level"/>
<dbReference type="FunFam" id="3.30.1120.90:FF:000002">
    <property type="entry name" value="Testis-specific Y-encoded-like protein 2"/>
    <property type="match status" value="1"/>
</dbReference>
<dbReference type="FunFam" id="1.20.5.1500:FF:000007">
    <property type="entry name" value="Testis-specific Y-encoded protein 10"/>
    <property type="match status" value="1"/>
</dbReference>
<reference evidence="12" key="1">
    <citation type="journal article" date="2004" name="Genome Res.">
        <title>The status, quality, and expansion of the NIH full-length cDNA project: the Mammalian Gene Collection (MGC).</title>
        <authorList>
            <consortium name="The MGC Project Team"/>
            <person name="Gerhard D.S."/>
            <person name="Wagner L."/>
            <person name="Feingold E.A."/>
            <person name="Shenmen C.M."/>
            <person name="Grouse L.H."/>
            <person name="Schuler G."/>
            <person name="Klein S.L."/>
            <person name="Old S."/>
            <person name="Rasooly R."/>
            <person name="Good P."/>
            <person name="Guyer M."/>
            <person name="Peck A.M."/>
            <person name="Derge J.G."/>
            <person name="Lipman D."/>
            <person name="Collins F.S."/>
            <person name="Jang W."/>
            <person name="Sherry S."/>
            <person name="Feolo M."/>
            <person name="Misquitta L."/>
            <person name="Lee E."/>
            <person name="Rotmistrovsky K."/>
            <person name="Greenhut S.F."/>
            <person name="Schaefer C.F."/>
            <person name="Buetow K."/>
            <person name="Bonner T.I."/>
            <person name="Haussler D."/>
            <person name="Kent J."/>
            <person name="Kiekhaus M."/>
            <person name="Furey T."/>
            <person name="Brent M."/>
            <person name="Prange C."/>
            <person name="Schreiber K."/>
            <person name="Shapiro N."/>
            <person name="Bhat N.K."/>
            <person name="Hopkins R.F."/>
            <person name="Hsie F."/>
            <person name="Driscoll T."/>
            <person name="Soares M.B."/>
            <person name="Casavant T.L."/>
            <person name="Scheetz T.E."/>
            <person name="Brown-stein M.J."/>
            <person name="Usdin T.B."/>
            <person name="Toshiyuki S."/>
            <person name="Carninci P."/>
            <person name="Piao Y."/>
            <person name="Dudekula D.B."/>
            <person name="Ko M.S."/>
            <person name="Kawakami K."/>
            <person name="Suzuki Y."/>
            <person name="Sugano S."/>
            <person name="Gruber C.E."/>
            <person name="Smith M.R."/>
            <person name="Simmons B."/>
            <person name="Moore T."/>
            <person name="Waterman R."/>
            <person name="Johnson S.L."/>
            <person name="Ruan Y."/>
            <person name="Wei C.L."/>
            <person name="Mathavan S."/>
            <person name="Gunaratne P.H."/>
            <person name="Wu J."/>
            <person name="Garcia A.M."/>
            <person name="Hulyk S.W."/>
            <person name="Fuh E."/>
            <person name="Yuan Y."/>
            <person name="Sneed A."/>
            <person name="Kowis C."/>
            <person name="Hodgson A."/>
            <person name="Muzny D.M."/>
            <person name="McPherson J."/>
            <person name="Gibbs R.A."/>
            <person name="Fahey J."/>
            <person name="Helton E."/>
            <person name="Ketteman M."/>
            <person name="Madan A."/>
            <person name="Rodrigues S."/>
            <person name="Sanchez A."/>
            <person name="Whiting M."/>
            <person name="Madari A."/>
            <person name="Young A.C."/>
            <person name="Wetherby K.D."/>
            <person name="Granite S.J."/>
            <person name="Kwong P.N."/>
            <person name="Brinkley C.P."/>
            <person name="Pearson R.L."/>
            <person name="Bouffard G.G."/>
            <person name="Blakesly R.W."/>
            <person name="Green E.D."/>
            <person name="Dickson M.C."/>
            <person name="Rodriguez A.C."/>
            <person name="Grimwood J."/>
            <person name="Schmutz J."/>
            <person name="Myers R.M."/>
            <person name="Butterfield Y.S."/>
            <person name="Griffith M."/>
            <person name="Griffith O.L."/>
            <person name="Krzywinski M.I."/>
            <person name="Liao N."/>
            <person name="Morin R."/>
            <person name="Morrin R."/>
            <person name="Palmquist D."/>
            <person name="Petrescu A.S."/>
            <person name="Skalska U."/>
            <person name="Smailus D.E."/>
            <person name="Stott J.M."/>
            <person name="Schnerch A."/>
            <person name="Schein J.E."/>
            <person name="Jones S.J."/>
            <person name="Holt R.A."/>
            <person name="Baross A."/>
            <person name="Marra M.A."/>
            <person name="Clifton S."/>
            <person name="Makowski K.A."/>
            <person name="Bosak S."/>
            <person name="Malek J."/>
        </authorList>
    </citation>
    <scope>NUCLEOTIDE SEQUENCE [LARGE SCALE MRNA]</scope>
</reference>
<evidence type="ECO:0000256" key="6">
    <source>
        <dbReference type="ARBA" id="ARBA00022782"/>
    </source>
</evidence>
<dbReference type="ClinPGx" id="PA164727366"/>
<accession>Q6B019</accession>
<dbReference type="PANTHER" id="PTHR11875">
    <property type="entry name" value="TESTIS-SPECIFIC Y-ENCODED PROTEIN"/>
    <property type="match status" value="1"/>
</dbReference>
<evidence type="ECO:0000313" key="12">
    <source>
        <dbReference type="EMBL" id="AAH75016.1"/>
    </source>
</evidence>
<dbReference type="Pfam" id="PF00956">
    <property type="entry name" value="NAP"/>
    <property type="match status" value="1"/>
</dbReference>
<keyword evidence="8" id="KW-0334">Gonadal differentiation</keyword>
<name>Q6B019_HUMAN</name>
<dbReference type="InterPro" id="IPR037231">
    <property type="entry name" value="NAP-like_sf"/>
</dbReference>
<keyword evidence="6" id="KW-0221">Differentiation</keyword>
<comment type="function">
    <text evidence="10">May be involved in sperm differentiation and proliferation.</text>
</comment>
<dbReference type="PeptideAtlas" id="Q6B019"/>
<evidence type="ECO:0000256" key="5">
    <source>
        <dbReference type="ARBA" id="ARBA00022490"/>
    </source>
</evidence>
<gene>
    <name evidence="12" type="primary">TSPY3</name>
</gene>
<evidence type="ECO:0000256" key="1">
    <source>
        <dbReference type="ARBA" id="ARBA00004123"/>
    </source>
</evidence>
<dbReference type="GO" id="GO:0005737">
    <property type="term" value="C:cytoplasm"/>
    <property type="evidence" value="ECO:0007669"/>
    <property type="project" value="UniProtKB-SubCell"/>
</dbReference>
<dbReference type="AlphaFoldDB" id="Q6B019"/>
<sequence length="308" mass="35092">MRPEGSLTYRVPERLRQGFCGVGRAAQALVCASAKEGTAFRMEAVQEGAAGVESEQAALGEEAVLLLDDIMAEVEVVAEEEGLVERREEAQRAQQAVPGPGPMTPESALEELLAVQVELEPVNAQARKAFSRQREKMERRRKPQLDRRGAVIQSVPGFWANVIANHPQMSALITDEDEDMLSYMVSLEVEEEKHPVHLCKIMLFFRSNPYFQNKVITKEYLVNITEYRASHSTPIEWYPDYEVEAYRRRHHNSSLNFFNWFSDHNFAGSNKIAEILCKDLWRNPLQYYKRMKPPEEGTETSGDSQLLS</sequence>
<protein>
    <submittedName>
        <fullName evidence="12">Testis specific protein, Y-linked 3</fullName>
    </submittedName>
</protein>
<evidence type="ECO:0000256" key="2">
    <source>
        <dbReference type="ARBA" id="ARBA00004496"/>
    </source>
</evidence>
<keyword evidence="4" id="KW-0217">Developmental protein</keyword>
<comment type="similarity">
    <text evidence="3 11">Belongs to the nucleosome assembly protein (NAP) family.</text>
</comment>
<dbReference type="SUPFAM" id="SSF143113">
    <property type="entry name" value="NAP-like"/>
    <property type="match status" value="1"/>
</dbReference>
<dbReference type="GO" id="GO:0030154">
    <property type="term" value="P:cell differentiation"/>
    <property type="evidence" value="ECO:0007669"/>
    <property type="project" value="UniProtKB-KW"/>
</dbReference>
<dbReference type="GO" id="GO:0007283">
    <property type="term" value="P:spermatogenesis"/>
    <property type="evidence" value="ECO:0007669"/>
    <property type="project" value="UniProtKB-KW"/>
</dbReference>
<evidence type="ECO:0000256" key="4">
    <source>
        <dbReference type="ARBA" id="ARBA00022473"/>
    </source>
</evidence>
<keyword evidence="9" id="KW-0539">Nucleus</keyword>